<dbReference type="KEGG" id="mhev:MHEL_33070"/>
<comment type="similarity">
    <text evidence="1">Belongs to the peptidase C59 family.</text>
</comment>
<dbReference type="PANTHER" id="PTHR35527">
    <property type="entry name" value="CHOLOYLGLYCINE HYDROLASE"/>
    <property type="match status" value="1"/>
</dbReference>
<dbReference type="PANTHER" id="PTHR35527:SF2">
    <property type="entry name" value="HYDROLASE"/>
    <property type="match status" value="1"/>
</dbReference>
<dbReference type="Pfam" id="PF02275">
    <property type="entry name" value="CBAH"/>
    <property type="match status" value="1"/>
</dbReference>
<feature type="domain" description="Choloylglycine hydrolase/NAAA C-terminal" evidence="3">
    <location>
        <begin position="12"/>
        <end position="302"/>
    </location>
</feature>
<dbReference type="InterPro" id="IPR029055">
    <property type="entry name" value="Ntn_hydrolases_N"/>
</dbReference>
<dbReference type="Gene3D" id="3.60.60.10">
    <property type="entry name" value="Penicillin V Acylase, Chain A"/>
    <property type="match status" value="1"/>
</dbReference>
<evidence type="ECO:0000256" key="2">
    <source>
        <dbReference type="ARBA" id="ARBA00022801"/>
    </source>
</evidence>
<accession>A0A7I7T714</accession>
<evidence type="ECO:0000256" key="1">
    <source>
        <dbReference type="ARBA" id="ARBA00006625"/>
    </source>
</evidence>
<keyword evidence="2 4" id="KW-0378">Hydrolase</keyword>
<dbReference type="GO" id="GO:0016787">
    <property type="term" value="F:hydrolase activity"/>
    <property type="evidence" value="ECO:0007669"/>
    <property type="project" value="UniProtKB-KW"/>
</dbReference>
<proteinExistence type="inferred from homology"/>
<evidence type="ECO:0000259" key="3">
    <source>
        <dbReference type="Pfam" id="PF02275"/>
    </source>
</evidence>
<dbReference type="AlphaFoldDB" id="A0A7I7T714"/>
<protein>
    <submittedName>
        <fullName evidence="4">Choloylglycine hydrolase</fullName>
    </submittedName>
</protein>
<evidence type="ECO:0000313" key="5">
    <source>
        <dbReference type="Proteomes" id="UP000467148"/>
    </source>
</evidence>
<organism evidence="4 5">
    <name type="scientific">Mycolicibacterium helvum</name>
    <dbReference type="NCBI Taxonomy" id="1534349"/>
    <lineage>
        <taxon>Bacteria</taxon>
        <taxon>Bacillati</taxon>
        <taxon>Actinomycetota</taxon>
        <taxon>Actinomycetes</taxon>
        <taxon>Mycobacteriales</taxon>
        <taxon>Mycobacteriaceae</taxon>
        <taxon>Mycolicibacterium</taxon>
    </lineage>
</organism>
<evidence type="ECO:0000313" key="4">
    <source>
        <dbReference type="EMBL" id="BBY65064.1"/>
    </source>
</evidence>
<keyword evidence="5" id="KW-1185">Reference proteome</keyword>
<name>A0A7I7T714_9MYCO</name>
<gene>
    <name evidence="4" type="ORF">MHEL_33070</name>
</gene>
<dbReference type="InterPro" id="IPR029132">
    <property type="entry name" value="CBAH/NAAA_C"/>
</dbReference>
<reference evidence="4 5" key="1">
    <citation type="journal article" date="2019" name="Emerg. Microbes Infect.">
        <title>Comprehensive subspecies identification of 175 nontuberculous mycobacteria species based on 7547 genomic profiles.</title>
        <authorList>
            <person name="Matsumoto Y."/>
            <person name="Kinjo T."/>
            <person name="Motooka D."/>
            <person name="Nabeya D."/>
            <person name="Jung N."/>
            <person name="Uechi K."/>
            <person name="Horii T."/>
            <person name="Iida T."/>
            <person name="Fujita J."/>
            <person name="Nakamura S."/>
        </authorList>
    </citation>
    <scope>NUCLEOTIDE SEQUENCE [LARGE SCALE GENOMIC DNA]</scope>
    <source>
        <strain evidence="4 5">JCM 30396</strain>
    </source>
</reference>
<sequence>MRASRANLAAMCTRVLWNSNDVAVLTGRSMDWPESTQPLIVGFPRGRERDGISPAGFVSDSNPLRWTSKHASLVTTIYGLGTVDGLNEAGLAGHGLYLEATDFGPRDPAKPGVQAGLWLQYLLDQADTVAEALRLMNEIQVLKISAHGRDANLHLALEDVGGDSAIIEFGGAKPVIHHGAQYTLMTNDPTYDEQLKLLSLQDFSHPSRDMPLPGNVNPVDRFQRAAYYSALLPAPGSQREAIAGVMAIMRNVSVPFGAPYANFGVYNTEYRTVTDLTNRMYFFELSTSPNVIWIEMDRLKLDDGPVAVDPYDYSLVGDVTDRLAPHDLPF</sequence>
<dbReference type="EMBL" id="AP022596">
    <property type="protein sequence ID" value="BBY65064.1"/>
    <property type="molecule type" value="Genomic_DNA"/>
</dbReference>
<dbReference type="Proteomes" id="UP000467148">
    <property type="component" value="Chromosome"/>
</dbReference>
<dbReference type="InterPro" id="IPR052193">
    <property type="entry name" value="Peptidase_C59"/>
</dbReference>
<dbReference type="SUPFAM" id="SSF56235">
    <property type="entry name" value="N-terminal nucleophile aminohydrolases (Ntn hydrolases)"/>
    <property type="match status" value="1"/>
</dbReference>
<dbReference type="CDD" id="cd01902">
    <property type="entry name" value="Ntn_CGH"/>
    <property type="match status" value="1"/>
</dbReference>